<dbReference type="Pfam" id="PF02518">
    <property type="entry name" value="HATPase_c"/>
    <property type="match status" value="1"/>
</dbReference>
<dbReference type="PANTHER" id="PTHR45339:SF5">
    <property type="entry name" value="HISTIDINE KINASE"/>
    <property type="match status" value="1"/>
</dbReference>
<dbReference type="CDD" id="cd17546">
    <property type="entry name" value="REC_hyHK_CKI1_RcsC-like"/>
    <property type="match status" value="1"/>
</dbReference>
<dbReference type="Pfam" id="PF00072">
    <property type="entry name" value="Response_reg"/>
    <property type="match status" value="1"/>
</dbReference>
<dbReference type="OrthoDB" id="303614at2759"/>
<keyword evidence="1 2" id="KW-0597">Phosphoprotein</keyword>
<name>A0A2P6NSS4_9EUKA</name>
<evidence type="ECO:0000313" key="6">
    <source>
        <dbReference type="Proteomes" id="UP000241769"/>
    </source>
</evidence>
<accession>A0A2P6NSS4</accession>
<dbReference type="SUPFAM" id="SSF52172">
    <property type="entry name" value="CheY-like"/>
    <property type="match status" value="1"/>
</dbReference>
<dbReference type="InterPro" id="IPR036097">
    <property type="entry name" value="HisK_dim/P_sf"/>
</dbReference>
<dbReference type="CDD" id="cd00082">
    <property type="entry name" value="HisKA"/>
    <property type="match status" value="1"/>
</dbReference>
<sequence length="949" mass="109526">MQCITTWLSHGYLQKMPGHHRPRRHSLVRFRHCLDYANRAALNMLSLDWEAIEEQTCQLGPLNQMPPTFTADDFEAIEKDTFKFSQTFWHCIKKCNEEKLSITRNFDQPVNRGWFFIEAKFQPLMEGLVMVCLTGHHHVTPLYRKKRMCFDEQQNLLRMIDSHQTQCCISIVDDDSGDVLVSHHTKPFVDQFWQGREVLDKWAIADLQWGEEQLEWWGKAMYSSMSQTGPLQIVNDLTLVSGKKICMQMDCQYVDSIEKSTGRYLKMNQPQSGFICSFTDVTEKRSLEELADVQRQIMDRADHMHMLVLEVLDNGHAIYHLVNHMTEAYMKQMYNQEDITGKSSEELGVDPSHLKMYVDAISRVQEGGTRREVIHDTFSNQWFLCTIWHIKDKRYALLCSDVSDMKNMSDELMTSKKALEEQIKVRDRALVTQSRFLATMSHEIRTPLQGIMESLKSFAEKEDLLDEEKDMVNIGRICSDQLLCVINDVLDYSKIEANELELEKRGVLLQAVVEESIDIVKIQAAKKGLNIISWPEFPIGYQIVADFGRLRQILVNLLSNAIKFTTKGDIILAVSMDMQSRTIRFSVKDEGIGISQSFRDNIFKPFGGTGLGLSIVKRFVDLMGGQISFESVEGEGTTFSFFIPCHEHPQEEESRRLSSMEEQISTYNRSQPARAIIIQSNDRELVGMKTWIDSMNYQSTGYHRVEEAIGEKREEVKTSLLIIERGQNHHHIEQIIRRYPTAYVILTEGPTDKTNYRPDVEYVCDVMKKPIRKRQVLASLHQKCLRRRSMALPMEKRRTIEEEKITLRVMVAEDNEFNQKVISRMLSRYSIVPHIVENGKEAVEEMEKGDYDIILMDCNMPIMGGIEATSVIRKSVNEKKQPVIVALTADAMASNRQMCLDAGMDEVLVKPIQTEALQRLLSSTQQRFPDLTGHQQIYTNAHGKIDYRN</sequence>
<proteinExistence type="predicted"/>
<dbReference type="EMBL" id="MDYQ01000024">
    <property type="protein sequence ID" value="PRP87015.1"/>
    <property type="molecule type" value="Genomic_DNA"/>
</dbReference>
<dbReference type="Pfam" id="PF00512">
    <property type="entry name" value="HisKA"/>
    <property type="match status" value="1"/>
</dbReference>
<dbReference type="InterPro" id="IPR003661">
    <property type="entry name" value="HisK_dim/P_dom"/>
</dbReference>
<evidence type="ECO:0000256" key="1">
    <source>
        <dbReference type="ARBA" id="ARBA00022553"/>
    </source>
</evidence>
<evidence type="ECO:0000256" key="2">
    <source>
        <dbReference type="PROSITE-ProRule" id="PRU00169"/>
    </source>
</evidence>
<dbReference type="InterPro" id="IPR036890">
    <property type="entry name" value="HATPase_C_sf"/>
</dbReference>
<keyword evidence="5" id="KW-0418">Kinase</keyword>
<dbReference type="InterPro" id="IPR011006">
    <property type="entry name" value="CheY-like_superfamily"/>
</dbReference>
<dbReference type="InterPro" id="IPR004358">
    <property type="entry name" value="Sig_transdc_His_kin-like_C"/>
</dbReference>
<gene>
    <name evidence="5" type="ORF">PROFUN_04997</name>
</gene>
<dbReference type="PANTHER" id="PTHR45339">
    <property type="entry name" value="HYBRID SIGNAL TRANSDUCTION HISTIDINE KINASE J"/>
    <property type="match status" value="1"/>
</dbReference>
<dbReference type="Gene3D" id="3.30.565.10">
    <property type="entry name" value="Histidine kinase-like ATPase, C-terminal domain"/>
    <property type="match status" value="1"/>
</dbReference>
<evidence type="ECO:0000313" key="5">
    <source>
        <dbReference type="EMBL" id="PRP87015.1"/>
    </source>
</evidence>
<dbReference type="STRING" id="1890364.A0A2P6NSS4"/>
<evidence type="ECO:0000259" key="3">
    <source>
        <dbReference type="PROSITE" id="PS50109"/>
    </source>
</evidence>
<comment type="caution">
    <text evidence="5">The sequence shown here is derived from an EMBL/GenBank/DDBJ whole genome shotgun (WGS) entry which is preliminary data.</text>
</comment>
<organism evidence="5 6">
    <name type="scientific">Planoprotostelium fungivorum</name>
    <dbReference type="NCBI Taxonomy" id="1890364"/>
    <lineage>
        <taxon>Eukaryota</taxon>
        <taxon>Amoebozoa</taxon>
        <taxon>Evosea</taxon>
        <taxon>Variosea</taxon>
        <taxon>Cavosteliida</taxon>
        <taxon>Cavosteliaceae</taxon>
        <taxon>Planoprotostelium</taxon>
    </lineage>
</organism>
<dbReference type="Proteomes" id="UP000241769">
    <property type="component" value="Unassembled WGS sequence"/>
</dbReference>
<dbReference type="InParanoid" id="A0A2P6NSS4"/>
<dbReference type="Gene3D" id="3.40.50.2300">
    <property type="match status" value="1"/>
</dbReference>
<evidence type="ECO:0000259" key="4">
    <source>
        <dbReference type="PROSITE" id="PS50110"/>
    </source>
</evidence>
<feature type="domain" description="Histidine kinase" evidence="3">
    <location>
        <begin position="439"/>
        <end position="647"/>
    </location>
</feature>
<dbReference type="InterPro" id="IPR001789">
    <property type="entry name" value="Sig_transdc_resp-reg_receiver"/>
</dbReference>
<feature type="modified residue" description="4-aspartylphosphate" evidence="2">
    <location>
        <position position="857"/>
    </location>
</feature>
<dbReference type="GO" id="GO:0000155">
    <property type="term" value="F:phosphorelay sensor kinase activity"/>
    <property type="evidence" value="ECO:0007669"/>
    <property type="project" value="InterPro"/>
</dbReference>
<dbReference type="SMART" id="SM00448">
    <property type="entry name" value="REC"/>
    <property type="match status" value="1"/>
</dbReference>
<protein>
    <submittedName>
        <fullName evidence="5">Histidine kinase</fullName>
    </submittedName>
</protein>
<dbReference type="PROSITE" id="PS50110">
    <property type="entry name" value="RESPONSE_REGULATORY"/>
    <property type="match status" value="1"/>
</dbReference>
<dbReference type="CDD" id="cd16922">
    <property type="entry name" value="HATPase_EvgS-ArcB-TorS-like"/>
    <property type="match status" value="1"/>
</dbReference>
<dbReference type="AlphaFoldDB" id="A0A2P6NSS4"/>
<reference evidence="5 6" key="1">
    <citation type="journal article" date="2018" name="Genome Biol. Evol.">
        <title>Multiple Roots of Fruiting Body Formation in Amoebozoa.</title>
        <authorList>
            <person name="Hillmann F."/>
            <person name="Forbes G."/>
            <person name="Novohradska S."/>
            <person name="Ferling I."/>
            <person name="Riege K."/>
            <person name="Groth M."/>
            <person name="Westermann M."/>
            <person name="Marz M."/>
            <person name="Spaller T."/>
            <person name="Winckler T."/>
            <person name="Schaap P."/>
            <person name="Glockner G."/>
        </authorList>
    </citation>
    <scope>NUCLEOTIDE SEQUENCE [LARGE SCALE GENOMIC DNA]</scope>
    <source>
        <strain evidence="5 6">Jena</strain>
    </source>
</reference>
<dbReference type="InterPro" id="IPR005467">
    <property type="entry name" value="His_kinase_dom"/>
</dbReference>
<dbReference type="InterPro" id="IPR003594">
    <property type="entry name" value="HATPase_dom"/>
</dbReference>
<keyword evidence="6" id="KW-1185">Reference proteome</keyword>
<keyword evidence="5" id="KW-0808">Transferase</keyword>
<dbReference type="PROSITE" id="PS50109">
    <property type="entry name" value="HIS_KIN"/>
    <property type="match status" value="1"/>
</dbReference>
<feature type="domain" description="Response regulatory" evidence="4">
    <location>
        <begin position="808"/>
        <end position="925"/>
    </location>
</feature>
<dbReference type="SMART" id="SM00388">
    <property type="entry name" value="HisKA"/>
    <property type="match status" value="1"/>
</dbReference>
<dbReference type="SUPFAM" id="SSF55874">
    <property type="entry name" value="ATPase domain of HSP90 chaperone/DNA topoisomerase II/histidine kinase"/>
    <property type="match status" value="1"/>
</dbReference>
<dbReference type="PRINTS" id="PR00344">
    <property type="entry name" value="BCTRLSENSOR"/>
</dbReference>
<dbReference type="SMART" id="SM00387">
    <property type="entry name" value="HATPase_c"/>
    <property type="match status" value="1"/>
</dbReference>
<dbReference type="Gene3D" id="1.10.287.130">
    <property type="match status" value="1"/>
</dbReference>
<dbReference type="SUPFAM" id="SSF47384">
    <property type="entry name" value="Homodimeric domain of signal transducing histidine kinase"/>
    <property type="match status" value="1"/>
</dbReference>